<feature type="domain" description="MACPF" evidence="2">
    <location>
        <begin position="29"/>
        <end position="359"/>
    </location>
</feature>
<feature type="signal peptide" evidence="1">
    <location>
        <begin position="1"/>
        <end position="24"/>
    </location>
</feature>
<evidence type="ECO:0000313" key="4">
    <source>
        <dbReference type="WBParaSite" id="PDA_v2.g4299.t1"/>
    </source>
</evidence>
<accession>A0A914QKY9</accession>
<dbReference type="PROSITE" id="PS51412">
    <property type="entry name" value="MACPF_2"/>
    <property type="match status" value="1"/>
</dbReference>
<reference evidence="4" key="1">
    <citation type="submission" date="2022-11" db="UniProtKB">
        <authorList>
            <consortium name="WormBaseParasite"/>
        </authorList>
    </citation>
    <scope>IDENTIFICATION</scope>
</reference>
<evidence type="ECO:0000256" key="1">
    <source>
        <dbReference type="SAM" id="SignalP"/>
    </source>
</evidence>
<dbReference type="Pfam" id="PF01823">
    <property type="entry name" value="MACPF"/>
    <property type="match status" value="1"/>
</dbReference>
<proteinExistence type="predicted"/>
<organism evidence="3 4">
    <name type="scientific">Panagrolaimus davidi</name>
    <dbReference type="NCBI Taxonomy" id="227884"/>
    <lineage>
        <taxon>Eukaryota</taxon>
        <taxon>Metazoa</taxon>
        <taxon>Ecdysozoa</taxon>
        <taxon>Nematoda</taxon>
        <taxon>Chromadorea</taxon>
        <taxon>Rhabditida</taxon>
        <taxon>Tylenchina</taxon>
        <taxon>Panagrolaimomorpha</taxon>
        <taxon>Panagrolaimoidea</taxon>
        <taxon>Panagrolaimidae</taxon>
        <taxon>Panagrolaimus</taxon>
    </lineage>
</organism>
<dbReference type="InterPro" id="IPR020864">
    <property type="entry name" value="MACPF"/>
</dbReference>
<evidence type="ECO:0000259" key="2">
    <source>
        <dbReference type="PROSITE" id="PS51412"/>
    </source>
</evidence>
<name>A0A914QKY9_9BILA</name>
<dbReference type="AlphaFoldDB" id="A0A914QKY9"/>
<protein>
    <submittedName>
        <fullName evidence="4">Macrophage-expressed gene 1 protein</fullName>
    </submittedName>
</protein>
<dbReference type="Proteomes" id="UP000887578">
    <property type="component" value="Unplaced"/>
</dbReference>
<feature type="chain" id="PRO_5036906393" evidence="1">
    <location>
        <begin position="25"/>
        <end position="377"/>
    </location>
</feature>
<keyword evidence="3" id="KW-1185">Reference proteome</keyword>
<evidence type="ECO:0000313" key="3">
    <source>
        <dbReference type="Proteomes" id="UP000887578"/>
    </source>
</evidence>
<keyword evidence="1" id="KW-0732">Signal</keyword>
<sequence>MVNFNGLIPFLCLIIFKCVTFALQEKISSVHSCLNDAKDIPNNRLNGRTLAGIIGFGWDDLRSIRTKPIFFEAFDECRAEPTGHYLIPDNIVAVPILKTQIDKMANFFESFEYFKQEVSNVFTASASAGFSFLSASASFSKISQKTKENFAKYKSSLLQTKLNYEAFTLSQDSVGNLAAGFRGRIEEIADAINRKLFYRAKYLSEVIIKEFGTHYISSADIGAMVEQKTFIETKSSFSGATSLQGIQFAAAVGFTNLFNGTGTLSASFSSSQTVSTQDINALTNLTKLSYFESQGGPDINTILAGKANFSIDNIVPYRFDGDWLYQIVSKENFPSLSYDTLFNIQNLLKNATETYYERNTIQGCMDMNSLNFDFQVI</sequence>
<dbReference type="WBParaSite" id="PDA_v2.g4299.t1">
    <property type="protein sequence ID" value="PDA_v2.g4299.t1"/>
    <property type="gene ID" value="PDA_v2.g4299"/>
</dbReference>